<dbReference type="HOGENOM" id="CLU_1565383_0_0_1"/>
<proteinExistence type="predicted"/>
<reference evidence="2" key="2">
    <citation type="submission" date="2018-05" db="EMBL/GenBank/DDBJ databases">
        <title>OpunRS2 (Oryza punctata Reference Sequence Version 2).</title>
        <authorList>
            <person name="Zhang J."/>
            <person name="Kudrna D."/>
            <person name="Lee S."/>
            <person name="Talag J."/>
            <person name="Welchert J."/>
            <person name="Wing R.A."/>
        </authorList>
    </citation>
    <scope>NUCLEOTIDE SEQUENCE [LARGE SCALE GENOMIC DNA]</scope>
</reference>
<feature type="transmembrane region" description="Helical" evidence="1">
    <location>
        <begin position="129"/>
        <end position="148"/>
    </location>
</feature>
<protein>
    <submittedName>
        <fullName evidence="2">Uncharacterized protein</fullName>
    </submittedName>
</protein>
<evidence type="ECO:0000313" key="3">
    <source>
        <dbReference type="Proteomes" id="UP000026962"/>
    </source>
</evidence>
<keyword evidence="1" id="KW-0812">Transmembrane</keyword>
<evidence type="ECO:0000313" key="2">
    <source>
        <dbReference type="EnsemblPlants" id="OPUNC03G04390.1"/>
    </source>
</evidence>
<keyword evidence="3" id="KW-1185">Reference proteome</keyword>
<evidence type="ECO:0000256" key="1">
    <source>
        <dbReference type="SAM" id="Phobius"/>
    </source>
</evidence>
<dbReference type="AlphaFoldDB" id="A0A0E0K943"/>
<organism evidence="2">
    <name type="scientific">Oryza punctata</name>
    <name type="common">Red rice</name>
    <dbReference type="NCBI Taxonomy" id="4537"/>
    <lineage>
        <taxon>Eukaryota</taxon>
        <taxon>Viridiplantae</taxon>
        <taxon>Streptophyta</taxon>
        <taxon>Embryophyta</taxon>
        <taxon>Tracheophyta</taxon>
        <taxon>Spermatophyta</taxon>
        <taxon>Magnoliopsida</taxon>
        <taxon>Liliopsida</taxon>
        <taxon>Poales</taxon>
        <taxon>Poaceae</taxon>
        <taxon>BOP clade</taxon>
        <taxon>Oryzoideae</taxon>
        <taxon>Oryzeae</taxon>
        <taxon>Oryzinae</taxon>
        <taxon>Oryza</taxon>
    </lineage>
</organism>
<sequence>MEHTSRILHQGVLLGVRFGSIFSDRFIPDEPEDGDPILLICRYCREVWMEHTSRILHQGVLLGVRFGSIFSDRSIVCRRHVRHMLDRVDINHLNIVSMMPRMRVQGCILRELLIIAVLDSLLVEVLLLWIGLLMIFTVTTRIVVLLVFHWMKLLGKLGYHPLFLLGVSSYE</sequence>
<reference evidence="2" key="1">
    <citation type="submission" date="2015-04" db="UniProtKB">
        <authorList>
            <consortium name="EnsemblPlants"/>
        </authorList>
    </citation>
    <scope>IDENTIFICATION</scope>
</reference>
<dbReference type="Proteomes" id="UP000026962">
    <property type="component" value="Chromosome 3"/>
</dbReference>
<accession>A0A0E0K943</accession>
<dbReference type="EnsemblPlants" id="OPUNC03G04390.1">
    <property type="protein sequence ID" value="OPUNC03G04390.1"/>
    <property type="gene ID" value="OPUNC03G04390"/>
</dbReference>
<keyword evidence="1" id="KW-0472">Membrane</keyword>
<feature type="transmembrane region" description="Helical" evidence="1">
    <location>
        <begin position="107"/>
        <end position="123"/>
    </location>
</feature>
<name>A0A0E0K943_ORYPU</name>
<dbReference type="Gramene" id="OPUNC03G04390.1">
    <property type="protein sequence ID" value="OPUNC03G04390.1"/>
    <property type="gene ID" value="OPUNC03G04390"/>
</dbReference>
<keyword evidence="1" id="KW-1133">Transmembrane helix</keyword>